<evidence type="ECO:0000256" key="10">
    <source>
        <dbReference type="ARBA" id="ARBA00048793"/>
    </source>
</evidence>
<keyword evidence="6 11" id="KW-0566">Pantothenate biosynthesis</keyword>
<evidence type="ECO:0000256" key="6">
    <source>
        <dbReference type="ARBA" id="ARBA00022655"/>
    </source>
</evidence>
<dbReference type="InterPro" id="IPR036291">
    <property type="entry name" value="NAD(P)-bd_dom_sf"/>
</dbReference>
<protein>
    <recommendedName>
        <fullName evidence="5 11">2-dehydropantoate 2-reductase</fullName>
        <ecNumber evidence="4 11">1.1.1.169</ecNumber>
    </recommendedName>
    <alternativeName>
        <fullName evidence="9 11">Ketopantoate reductase</fullName>
    </alternativeName>
</protein>
<dbReference type="RefSeq" id="WP_132745978.1">
    <property type="nucleotide sequence ID" value="NZ_SLXK01000012.1"/>
</dbReference>
<comment type="caution">
    <text evidence="14">The sequence shown here is derived from an EMBL/GenBank/DDBJ whole genome shotgun (WGS) entry which is preliminary data.</text>
</comment>
<reference evidence="14 15" key="1">
    <citation type="submission" date="2019-03" db="EMBL/GenBank/DDBJ databases">
        <title>Genomic Encyclopedia of Type Strains, Phase IV (KMG-IV): sequencing the most valuable type-strain genomes for metagenomic binning, comparative biology and taxonomic classification.</title>
        <authorList>
            <person name="Goeker M."/>
        </authorList>
    </citation>
    <scope>NUCLEOTIDE SEQUENCE [LARGE SCALE GENOMIC DNA]</scope>
    <source>
        <strain evidence="14 15">DSM 19377</strain>
    </source>
</reference>
<dbReference type="NCBIfam" id="TIGR00745">
    <property type="entry name" value="apbA_panE"/>
    <property type="match status" value="1"/>
</dbReference>
<comment type="function">
    <text evidence="1 11">Catalyzes the NADPH-dependent reduction of ketopantoate into pantoic acid.</text>
</comment>
<comment type="pathway">
    <text evidence="2 11">Cofactor biosynthesis; (R)-pantothenate biosynthesis; (R)-pantoate from 3-methyl-2-oxobutanoate: step 2/2.</text>
</comment>
<evidence type="ECO:0000256" key="1">
    <source>
        <dbReference type="ARBA" id="ARBA00002919"/>
    </source>
</evidence>
<dbReference type="GO" id="GO:0015940">
    <property type="term" value="P:pantothenate biosynthetic process"/>
    <property type="evidence" value="ECO:0007669"/>
    <property type="project" value="UniProtKB-UniPathway"/>
</dbReference>
<dbReference type="GO" id="GO:0005737">
    <property type="term" value="C:cytoplasm"/>
    <property type="evidence" value="ECO:0007669"/>
    <property type="project" value="TreeGrafter"/>
</dbReference>
<keyword evidence="15" id="KW-1185">Reference proteome</keyword>
<dbReference type="Gene3D" id="1.10.1040.10">
    <property type="entry name" value="N-(1-d-carboxylethyl)-l-norvaline Dehydrogenase, domain 2"/>
    <property type="match status" value="1"/>
</dbReference>
<dbReference type="EC" id="1.1.1.169" evidence="4 11"/>
<evidence type="ECO:0000259" key="13">
    <source>
        <dbReference type="Pfam" id="PF08546"/>
    </source>
</evidence>
<dbReference type="OrthoDB" id="9800163at2"/>
<evidence type="ECO:0000313" key="15">
    <source>
        <dbReference type="Proteomes" id="UP000295416"/>
    </source>
</evidence>
<sequence>MKVGIIGGGALGLLFSAYLNKSFETTLYTRRLDQKKLIKQEGIIVDTKDSMFNSFPYVKNTDDTWDDDCLIIAVKQPALKNMLKELNNKTAKEQAIIFIQNGMGHIEDLSGLHHHNLYLGVVEHGARKKSDARVSHNGPGRTRIASYKGDLSLLAPFFEVNTFPFLPEYDWRNMLTRKLIINAVINPLTGIYNVQNGELVRDPHYRLIMGQLFEETANILMLAAREKEKGWRELLEICKNTEENRSSMLQDLDAGRCTEIEAISGYVLREAARLKRRAPLTLFLYHSILAAENRFK</sequence>
<dbReference type="Gene3D" id="3.40.50.720">
    <property type="entry name" value="NAD(P)-binding Rossmann-like Domain"/>
    <property type="match status" value="1"/>
</dbReference>
<evidence type="ECO:0000313" key="14">
    <source>
        <dbReference type="EMBL" id="TCP29079.1"/>
    </source>
</evidence>
<gene>
    <name evidence="14" type="ORF">EV207_1121</name>
</gene>
<accession>A0A4R2P2W0</accession>
<comment type="similarity">
    <text evidence="3 11">Belongs to the ketopantoate reductase family.</text>
</comment>
<evidence type="ECO:0000256" key="9">
    <source>
        <dbReference type="ARBA" id="ARBA00032024"/>
    </source>
</evidence>
<organism evidence="14 15">
    <name type="scientific">Scopulibacillus darangshiensis</name>
    <dbReference type="NCBI Taxonomy" id="442528"/>
    <lineage>
        <taxon>Bacteria</taxon>
        <taxon>Bacillati</taxon>
        <taxon>Bacillota</taxon>
        <taxon>Bacilli</taxon>
        <taxon>Bacillales</taxon>
        <taxon>Sporolactobacillaceae</taxon>
        <taxon>Scopulibacillus</taxon>
    </lineage>
</organism>
<evidence type="ECO:0000256" key="7">
    <source>
        <dbReference type="ARBA" id="ARBA00022857"/>
    </source>
</evidence>
<dbReference type="PANTHER" id="PTHR43765:SF2">
    <property type="entry name" value="2-DEHYDROPANTOATE 2-REDUCTASE"/>
    <property type="match status" value="1"/>
</dbReference>
<name>A0A4R2P2W0_9BACL</name>
<dbReference type="Pfam" id="PF08546">
    <property type="entry name" value="ApbA_C"/>
    <property type="match status" value="1"/>
</dbReference>
<dbReference type="InterPro" id="IPR008927">
    <property type="entry name" value="6-PGluconate_DH-like_C_sf"/>
</dbReference>
<dbReference type="Pfam" id="PF02558">
    <property type="entry name" value="ApbA"/>
    <property type="match status" value="1"/>
</dbReference>
<dbReference type="GO" id="GO:0008677">
    <property type="term" value="F:2-dehydropantoate 2-reductase activity"/>
    <property type="evidence" value="ECO:0007669"/>
    <property type="project" value="UniProtKB-EC"/>
</dbReference>
<dbReference type="InterPro" id="IPR003710">
    <property type="entry name" value="ApbA"/>
</dbReference>
<dbReference type="Proteomes" id="UP000295416">
    <property type="component" value="Unassembled WGS sequence"/>
</dbReference>
<dbReference type="AlphaFoldDB" id="A0A4R2P2W0"/>
<evidence type="ECO:0000259" key="12">
    <source>
        <dbReference type="Pfam" id="PF02558"/>
    </source>
</evidence>
<dbReference type="EMBL" id="SLXK01000012">
    <property type="protein sequence ID" value="TCP29079.1"/>
    <property type="molecule type" value="Genomic_DNA"/>
</dbReference>
<evidence type="ECO:0000256" key="4">
    <source>
        <dbReference type="ARBA" id="ARBA00013014"/>
    </source>
</evidence>
<keyword evidence="8 11" id="KW-0560">Oxidoreductase</keyword>
<dbReference type="InterPro" id="IPR013752">
    <property type="entry name" value="KPA_reductase"/>
</dbReference>
<dbReference type="InterPro" id="IPR013328">
    <property type="entry name" value="6PGD_dom2"/>
</dbReference>
<dbReference type="SUPFAM" id="SSF51735">
    <property type="entry name" value="NAD(P)-binding Rossmann-fold domains"/>
    <property type="match status" value="1"/>
</dbReference>
<dbReference type="InterPro" id="IPR013332">
    <property type="entry name" value="KPR_N"/>
</dbReference>
<feature type="domain" description="Ketopantoate reductase C-terminal" evidence="13">
    <location>
        <begin position="170"/>
        <end position="288"/>
    </location>
</feature>
<evidence type="ECO:0000256" key="8">
    <source>
        <dbReference type="ARBA" id="ARBA00023002"/>
    </source>
</evidence>
<comment type="catalytic activity">
    <reaction evidence="10 11">
        <text>(R)-pantoate + NADP(+) = 2-dehydropantoate + NADPH + H(+)</text>
        <dbReference type="Rhea" id="RHEA:16233"/>
        <dbReference type="ChEBI" id="CHEBI:11561"/>
        <dbReference type="ChEBI" id="CHEBI:15378"/>
        <dbReference type="ChEBI" id="CHEBI:15980"/>
        <dbReference type="ChEBI" id="CHEBI:57783"/>
        <dbReference type="ChEBI" id="CHEBI:58349"/>
        <dbReference type="EC" id="1.1.1.169"/>
    </reaction>
</comment>
<dbReference type="GO" id="GO:0050661">
    <property type="term" value="F:NADP binding"/>
    <property type="evidence" value="ECO:0007669"/>
    <property type="project" value="TreeGrafter"/>
</dbReference>
<keyword evidence="7 11" id="KW-0521">NADP</keyword>
<evidence type="ECO:0000256" key="3">
    <source>
        <dbReference type="ARBA" id="ARBA00007870"/>
    </source>
</evidence>
<evidence type="ECO:0000256" key="11">
    <source>
        <dbReference type="RuleBase" id="RU362068"/>
    </source>
</evidence>
<dbReference type="SUPFAM" id="SSF48179">
    <property type="entry name" value="6-phosphogluconate dehydrogenase C-terminal domain-like"/>
    <property type="match status" value="1"/>
</dbReference>
<evidence type="ECO:0000256" key="5">
    <source>
        <dbReference type="ARBA" id="ARBA00019465"/>
    </source>
</evidence>
<feature type="domain" description="Ketopantoate reductase N-terminal" evidence="12">
    <location>
        <begin position="3"/>
        <end position="148"/>
    </location>
</feature>
<dbReference type="PANTHER" id="PTHR43765">
    <property type="entry name" value="2-DEHYDROPANTOATE 2-REDUCTASE-RELATED"/>
    <property type="match status" value="1"/>
</dbReference>
<dbReference type="InterPro" id="IPR050838">
    <property type="entry name" value="Ketopantoate_reductase"/>
</dbReference>
<proteinExistence type="inferred from homology"/>
<evidence type="ECO:0000256" key="2">
    <source>
        <dbReference type="ARBA" id="ARBA00004994"/>
    </source>
</evidence>
<dbReference type="UniPathway" id="UPA00028">
    <property type="reaction ID" value="UER00004"/>
</dbReference>